<evidence type="ECO:0000313" key="2">
    <source>
        <dbReference type="Proteomes" id="UP000886653"/>
    </source>
</evidence>
<sequence>YICATILDPCLKMHFWKTMENFLLTQYGITSIDIEQVYFASKPRKLRYIQSQILITQPKHFFTQQFTEHTTKKFGRRDIWGPTGSTRIRS</sequence>
<comment type="caution">
    <text evidence="1">The sequence shown here is derived from an EMBL/GenBank/DDBJ whole genome shotgun (WGS) entry which is preliminary data.</text>
</comment>
<feature type="non-terminal residue" evidence="1">
    <location>
        <position position="1"/>
    </location>
</feature>
<dbReference type="Proteomes" id="UP000886653">
    <property type="component" value="Unassembled WGS sequence"/>
</dbReference>
<accession>A0A9P6TF41</accession>
<organism evidence="1 2">
    <name type="scientific">Cronartium quercuum f. sp. fusiforme G11</name>
    <dbReference type="NCBI Taxonomy" id="708437"/>
    <lineage>
        <taxon>Eukaryota</taxon>
        <taxon>Fungi</taxon>
        <taxon>Dikarya</taxon>
        <taxon>Basidiomycota</taxon>
        <taxon>Pucciniomycotina</taxon>
        <taxon>Pucciniomycetes</taxon>
        <taxon>Pucciniales</taxon>
        <taxon>Coleosporiaceae</taxon>
        <taxon>Cronartium</taxon>
    </lineage>
</organism>
<dbReference type="AlphaFoldDB" id="A0A9P6TF41"/>
<gene>
    <name evidence="1" type="ORF">CROQUDRAFT_39760</name>
</gene>
<reference evidence="1" key="1">
    <citation type="submission" date="2013-11" db="EMBL/GenBank/DDBJ databases">
        <title>Genome sequence of the fusiform rust pathogen reveals effectors for host alternation and coevolution with pine.</title>
        <authorList>
            <consortium name="DOE Joint Genome Institute"/>
            <person name="Smith K."/>
            <person name="Pendleton A."/>
            <person name="Kubisiak T."/>
            <person name="Anderson C."/>
            <person name="Salamov A."/>
            <person name="Aerts A."/>
            <person name="Riley R."/>
            <person name="Clum A."/>
            <person name="Lindquist E."/>
            <person name="Ence D."/>
            <person name="Campbell M."/>
            <person name="Kronenberg Z."/>
            <person name="Feau N."/>
            <person name="Dhillon B."/>
            <person name="Hamelin R."/>
            <person name="Burleigh J."/>
            <person name="Smith J."/>
            <person name="Yandell M."/>
            <person name="Nelson C."/>
            <person name="Grigoriev I."/>
            <person name="Davis J."/>
        </authorList>
    </citation>
    <scope>NUCLEOTIDE SEQUENCE</scope>
    <source>
        <strain evidence="1">G11</strain>
    </source>
</reference>
<evidence type="ECO:0000313" key="1">
    <source>
        <dbReference type="EMBL" id="KAG0149529.1"/>
    </source>
</evidence>
<protein>
    <submittedName>
        <fullName evidence="1">Uncharacterized protein</fullName>
    </submittedName>
</protein>
<name>A0A9P6TF41_9BASI</name>
<dbReference type="EMBL" id="MU167227">
    <property type="protein sequence ID" value="KAG0149529.1"/>
    <property type="molecule type" value="Genomic_DNA"/>
</dbReference>
<proteinExistence type="predicted"/>
<keyword evidence="2" id="KW-1185">Reference proteome</keyword>